<evidence type="ECO:0000256" key="1">
    <source>
        <dbReference type="ARBA" id="ARBA00006987"/>
    </source>
</evidence>
<dbReference type="AlphaFoldDB" id="A0A1W1Z0E8"/>
<organism evidence="3 4">
    <name type="scientific">Polynucleobacter kasalickyi</name>
    <dbReference type="NCBI Taxonomy" id="1938817"/>
    <lineage>
        <taxon>Bacteria</taxon>
        <taxon>Pseudomonadati</taxon>
        <taxon>Pseudomonadota</taxon>
        <taxon>Betaproteobacteria</taxon>
        <taxon>Burkholderiales</taxon>
        <taxon>Burkholderiaceae</taxon>
        <taxon>Polynucleobacter</taxon>
    </lineage>
</organism>
<dbReference type="EMBL" id="FWXJ01000004">
    <property type="protein sequence ID" value="SMC41438.1"/>
    <property type="molecule type" value="Genomic_DNA"/>
</dbReference>
<dbReference type="SUPFAM" id="SSF53850">
    <property type="entry name" value="Periplasmic binding protein-like II"/>
    <property type="match status" value="1"/>
</dbReference>
<evidence type="ECO:0000313" key="4">
    <source>
        <dbReference type="Proteomes" id="UP000192708"/>
    </source>
</evidence>
<dbReference type="InterPro" id="IPR005064">
    <property type="entry name" value="BUG"/>
</dbReference>
<evidence type="ECO:0000313" key="3">
    <source>
        <dbReference type="EMBL" id="SMC41438.1"/>
    </source>
</evidence>
<keyword evidence="2" id="KW-0732">Signal</keyword>
<feature type="chain" id="PRO_5012935694" evidence="2">
    <location>
        <begin position="27"/>
        <end position="329"/>
    </location>
</feature>
<accession>A0A1W1Z0E8</accession>
<dbReference type="InterPro" id="IPR042100">
    <property type="entry name" value="Bug_dom1"/>
</dbReference>
<sequence length="329" mass="34741">MSNYFSKLPAIFLTTLGLMTLNPCSAEEVSAYPSKPIRLIVGFATGGISDVIARALSAKITEQTGQAVIVENKPGAGTTIAADFVSKASPDGYTIFLQDMTTHAINASLYKKLSYDTLKDFSPITLVASTPLMLVTNPSLKVNNLKEFIALAKQKSDSLSYSSSGNGAVTHLAAETFNRMVGIQPVHVPFKGSSASTQAVLAGDVAFTFSSMPPAITLVQSKKLTGLGVTTLKRISSNPDVPTLSEAGLSGYDFVLYNGVIGPKGMPADLVKKINGIFANAVHSPEMKQIFTNLGADPITNTPTEFSHQMAEESLKMAKAVKISGAQID</sequence>
<proteinExistence type="inferred from homology"/>
<name>A0A1W1Z0E8_9BURK</name>
<dbReference type="Gene3D" id="3.40.190.10">
    <property type="entry name" value="Periplasmic binding protein-like II"/>
    <property type="match status" value="1"/>
</dbReference>
<dbReference type="PANTHER" id="PTHR42928">
    <property type="entry name" value="TRICARBOXYLATE-BINDING PROTEIN"/>
    <property type="match status" value="1"/>
</dbReference>
<keyword evidence="3" id="KW-0675">Receptor</keyword>
<dbReference type="RefSeq" id="WP_084283008.1">
    <property type="nucleotide sequence ID" value="NZ_FWXJ01000004.1"/>
</dbReference>
<dbReference type="OrthoDB" id="8627890at2"/>
<gene>
    <name evidence="3" type="ORF">SAMN06296008_10431</name>
</gene>
<dbReference type="STRING" id="1938817.SAMN06296008_10431"/>
<dbReference type="PIRSF" id="PIRSF017082">
    <property type="entry name" value="YflP"/>
    <property type="match status" value="1"/>
</dbReference>
<dbReference type="Proteomes" id="UP000192708">
    <property type="component" value="Unassembled WGS sequence"/>
</dbReference>
<dbReference type="CDD" id="cd13578">
    <property type="entry name" value="PBP2_Bug27"/>
    <property type="match status" value="1"/>
</dbReference>
<evidence type="ECO:0000256" key="2">
    <source>
        <dbReference type="SAM" id="SignalP"/>
    </source>
</evidence>
<dbReference type="PANTHER" id="PTHR42928:SF5">
    <property type="entry name" value="BLR1237 PROTEIN"/>
    <property type="match status" value="1"/>
</dbReference>
<reference evidence="3 4" key="1">
    <citation type="submission" date="2017-04" db="EMBL/GenBank/DDBJ databases">
        <authorList>
            <person name="Afonso C.L."/>
            <person name="Miller P.J."/>
            <person name="Scott M.A."/>
            <person name="Spackman E."/>
            <person name="Goraichik I."/>
            <person name="Dimitrov K.M."/>
            <person name="Suarez D.L."/>
            <person name="Swayne D.E."/>
        </authorList>
    </citation>
    <scope>NUCLEOTIDE SEQUENCE [LARGE SCALE GENOMIC DNA]</scope>
    <source>
        <strain evidence="3 4">VK13</strain>
    </source>
</reference>
<comment type="similarity">
    <text evidence="1">Belongs to the UPF0065 (bug) family.</text>
</comment>
<dbReference type="Pfam" id="PF03401">
    <property type="entry name" value="TctC"/>
    <property type="match status" value="1"/>
</dbReference>
<keyword evidence="4" id="KW-1185">Reference proteome</keyword>
<protein>
    <submittedName>
        <fullName evidence="3">Tripartite-type tricarboxylate transporter, receptor component TctC</fullName>
    </submittedName>
</protein>
<feature type="signal peptide" evidence="2">
    <location>
        <begin position="1"/>
        <end position="26"/>
    </location>
</feature>
<dbReference type="Gene3D" id="3.40.190.150">
    <property type="entry name" value="Bordetella uptake gene, domain 1"/>
    <property type="match status" value="1"/>
</dbReference>